<protein>
    <recommendedName>
        <fullName evidence="1">HNH endonuclease 5 domain-containing protein</fullName>
    </recommendedName>
</protein>
<name>B2JC00_NOSP7</name>
<dbReference type="EMBL" id="CP001041">
    <property type="protein sequence ID" value="ACC85454.1"/>
    <property type="molecule type" value="Genomic_DNA"/>
</dbReference>
<dbReference type="AlphaFoldDB" id="B2JC00"/>
<dbReference type="InterPro" id="IPR029471">
    <property type="entry name" value="HNH_5"/>
</dbReference>
<proteinExistence type="predicted"/>
<dbReference type="Pfam" id="PF14279">
    <property type="entry name" value="HNH_5"/>
    <property type="match status" value="1"/>
</dbReference>
<geneLocation type="plasmid" evidence="2 3">
    <name>pNPUN04</name>
</geneLocation>
<dbReference type="OrthoDB" id="346241at2"/>
<keyword evidence="2" id="KW-0614">Plasmid</keyword>
<sequence>MKCIICKQDKPNENFSEEHIFPDSIGGNIKLNCVCKLCNDFLGHSVDSFLVNHDFVKLYRLILKIPGKSGEIPNPWKEVYLTETNEKIQFIFDRDGNPQGLKTFTKIQKNYIDNKLELKIQADAKDKDILPGIINKKLRRDGLNQLTEKEIEKIINPQSIIRYRPQIYKKFSIDLFLYKRAIIKIAYELAYYYLGSTYLNDEMGELLRLTIKDKSPEGKQLTKYPIDAFIEISGTMLFPYFKNEHEHHIAIIKRHKDCLKCYISIFDVFQSIITVSNDANLYQNFKDKFIAINAKTRKSRQLELEEELLRIANEICGTTSSFELSADF</sequence>
<dbReference type="KEGG" id="npu:Npun_DF034"/>
<dbReference type="HOGENOM" id="CLU_929426_0_0_3"/>
<evidence type="ECO:0000259" key="1">
    <source>
        <dbReference type="Pfam" id="PF14279"/>
    </source>
</evidence>
<keyword evidence="3" id="KW-1185">Reference proteome</keyword>
<dbReference type="EnsemblBacteria" id="ACC85454">
    <property type="protein sequence ID" value="ACC85454"/>
    <property type="gene ID" value="Npun_DF034"/>
</dbReference>
<dbReference type="Proteomes" id="UP000001191">
    <property type="component" value="Plasmid pNPUN04"/>
</dbReference>
<dbReference type="RefSeq" id="WP_012413385.1">
    <property type="nucleotide sequence ID" value="NC_010633.1"/>
</dbReference>
<organism evidence="2 3">
    <name type="scientific">Nostoc punctiforme (strain ATCC 29133 / PCC 73102)</name>
    <dbReference type="NCBI Taxonomy" id="63737"/>
    <lineage>
        <taxon>Bacteria</taxon>
        <taxon>Bacillati</taxon>
        <taxon>Cyanobacteriota</taxon>
        <taxon>Cyanophyceae</taxon>
        <taxon>Nostocales</taxon>
        <taxon>Nostocaceae</taxon>
        <taxon>Nostoc</taxon>
    </lineage>
</organism>
<gene>
    <name evidence="2" type="ordered locus">Npun_DF034</name>
</gene>
<evidence type="ECO:0000313" key="3">
    <source>
        <dbReference type="Proteomes" id="UP000001191"/>
    </source>
</evidence>
<evidence type="ECO:0000313" key="2">
    <source>
        <dbReference type="EMBL" id="ACC85454.1"/>
    </source>
</evidence>
<reference evidence="3" key="1">
    <citation type="submission" date="2008-04" db="EMBL/GenBank/DDBJ databases">
        <title>Complete sequence of plasmid 4 of Nostoc punctiforme ATCC 29133.</title>
        <authorList>
            <consortium name="US DOE Joint Genome Institute"/>
            <person name="Copeland A."/>
            <person name="Lucas S."/>
            <person name="Lapidus A."/>
            <person name="Glavina del Rio T."/>
            <person name="Dalin E."/>
            <person name="Tice H."/>
            <person name="Pitluck S."/>
            <person name="Chain P."/>
            <person name="Malfatti S."/>
            <person name="Shin M."/>
            <person name="Vergez L."/>
            <person name="Schmutz J."/>
            <person name="Larimer F."/>
            <person name="Land M."/>
            <person name="Hauser L."/>
            <person name="Kyrpides N."/>
            <person name="Kim E."/>
            <person name="Meeks J.C."/>
            <person name="Elhai J."/>
            <person name="Campbell E.L."/>
            <person name="Thiel T."/>
            <person name="Longmire J."/>
            <person name="Potts M."/>
            <person name="Atlas R."/>
        </authorList>
    </citation>
    <scope>NUCLEOTIDE SEQUENCE [LARGE SCALE GENOMIC DNA]</scope>
    <source>
        <strain evidence="3">ATCC 29133 / PCC 73102</strain>
        <plasmid evidence="3">Plasmid pNPUN04</plasmid>
    </source>
</reference>
<accession>B2JC00</accession>
<feature type="domain" description="HNH endonuclease 5" evidence="1">
    <location>
        <begin position="3"/>
        <end position="53"/>
    </location>
</feature>